<name>A0ACA9S7L8_9GLOM</name>
<protein>
    <submittedName>
        <fullName evidence="1">34636_t:CDS:1</fullName>
    </submittedName>
</protein>
<organism evidence="1 2">
    <name type="scientific">Racocetra persica</name>
    <dbReference type="NCBI Taxonomy" id="160502"/>
    <lineage>
        <taxon>Eukaryota</taxon>
        <taxon>Fungi</taxon>
        <taxon>Fungi incertae sedis</taxon>
        <taxon>Mucoromycota</taxon>
        <taxon>Glomeromycotina</taxon>
        <taxon>Glomeromycetes</taxon>
        <taxon>Diversisporales</taxon>
        <taxon>Gigasporaceae</taxon>
        <taxon>Racocetra</taxon>
    </lineage>
</organism>
<evidence type="ECO:0000313" key="1">
    <source>
        <dbReference type="EMBL" id="CAG8830678.1"/>
    </source>
</evidence>
<comment type="caution">
    <text evidence="1">The sequence shown here is derived from an EMBL/GenBank/DDBJ whole genome shotgun (WGS) entry which is preliminary data.</text>
</comment>
<evidence type="ECO:0000313" key="2">
    <source>
        <dbReference type="Proteomes" id="UP000789920"/>
    </source>
</evidence>
<gene>
    <name evidence="1" type="ORF">RPERSI_LOCUS27880</name>
</gene>
<feature type="non-terminal residue" evidence="1">
    <location>
        <position position="1"/>
    </location>
</feature>
<sequence length="54" mass="6531">SVWYFIRVSCIDTAFDMEWEVLLFVKHDDSISKYINFESTDKEKIKRFVTAIHK</sequence>
<feature type="non-terminal residue" evidence="1">
    <location>
        <position position="54"/>
    </location>
</feature>
<keyword evidence="2" id="KW-1185">Reference proteome</keyword>
<accession>A0ACA9S7L8</accession>
<proteinExistence type="predicted"/>
<dbReference type="Proteomes" id="UP000789920">
    <property type="component" value="Unassembled WGS sequence"/>
</dbReference>
<reference evidence="1" key="1">
    <citation type="submission" date="2021-06" db="EMBL/GenBank/DDBJ databases">
        <authorList>
            <person name="Kallberg Y."/>
            <person name="Tangrot J."/>
            <person name="Rosling A."/>
        </authorList>
    </citation>
    <scope>NUCLEOTIDE SEQUENCE</scope>
    <source>
        <strain evidence="1">MA461A</strain>
    </source>
</reference>
<dbReference type="EMBL" id="CAJVQC010099670">
    <property type="protein sequence ID" value="CAG8830678.1"/>
    <property type="molecule type" value="Genomic_DNA"/>
</dbReference>